<evidence type="ECO:0000313" key="1">
    <source>
        <dbReference type="EMBL" id="MBB6369408.1"/>
    </source>
</evidence>
<reference evidence="1 2" key="1">
    <citation type="submission" date="2020-08" db="EMBL/GenBank/DDBJ databases">
        <title>Functional genomics of gut bacteria from endangered species of beetles.</title>
        <authorList>
            <person name="Carlos-Shanley C."/>
        </authorList>
    </citation>
    <scope>NUCLEOTIDE SEQUENCE [LARGE SCALE GENOMIC DNA]</scope>
    <source>
        <strain evidence="1 2">S00136</strain>
    </source>
</reference>
<evidence type="ECO:0000313" key="2">
    <source>
        <dbReference type="Proteomes" id="UP000589738"/>
    </source>
</evidence>
<dbReference type="EMBL" id="JACHLC010000001">
    <property type="protein sequence ID" value="MBB6369408.1"/>
    <property type="molecule type" value="Genomic_DNA"/>
</dbReference>
<dbReference type="AlphaFoldDB" id="A0A841N7F0"/>
<dbReference type="RefSeq" id="WP_184160876.1">
    <property type="nucleotide sequence ID" value="NZ_JACHLC010000001.1"/>
</dbReference>
<protein>
    <submittedName>
        <fullName evidence="1">Uncharacterized protein</fullName>
    </submittedName>
</protein>
<comment type="caution">
    <text evidence="1">The sequence shown here is derived from an EMBL/GenBank/DDBJ whole genome shotgun (WGS) entry which is preliminary data.</text>
</comment>
<gene>
    <name evidence="1" type="ORF">HNP36_000461</name>
</gene>
<organism evidence="1 2">
    <name type="scientific">Chryseobacterium shigense</name>
    <dbReference type="NCBI Taxonomy" id="297244"/>
    <lineage>
        <taxon>Bacteria</taxon>
        <taxon>Pseudomonadati</taxon>
        <taxon>Bacteroidota</taxon>
        <taxon>Flavobacteriia</taxon>
        <taxon>Flavobacteriales</taxon>
        <taxon>Weeksellaceae</taxon>
        <taxon>Chryseobacterium group</taxon>
        <taxon>Chryseobacterium</taxon>
    </lineage>
</organism>
<sequence length="84" mass="10034">MKTEYRDENFKLMPTLPETDKYRYQLSNSYYHTENYLNEEYFDSHFYSGKFSDTGHSHVGISTGNQLMQRIKILLKNARVVSKK</sequence>
<name>A0A841N7F0_9FLAO</name>
<proteinExistence type="predicted"/>
<keyword evidence="2" id="KW-1185">Reference proteome</keyword>
<dbReference type="Proteomes" id="UP000589738">
    <property type="component" value="Unassembled WGS sequence"/>
</dbReference>
<accession>A0A841N7F0</accession>